<dbReference type="AlphaFoldDB" id="A0A1H8BU93"/>
<gene>
    <name evidence="4" type="ORF">SAMN05444955_102328</name>
</gene>
<evidence type="ECO:0000313" key="4">
    <source>
        <dbReference type="EMBL" id="SEM85578.1"/>
    </source>
</evidence>
<feature type="binding site" evidence="2">
    <location>
        <position position="152"/>
    </location>
    <ligand>
        <name>Mn(2+)</name>
        <dbReference type="ChEBI" id="CHEBI:29035"/>
        <label>1</label>
    </ligand>
</feature>
<dbReference type="GO" id="GO:0046872">
    <property type="term" value="F:metal ion binding"/>
    <property type="evidence" value="ECO:0007669"/>
    <property type="project" value="UniProtKB-KW"/>
</dbReference>
<keyword evidence="2" id="KW-0464">Manganese</keyword>
<dbReference type="Gene3D" id="1.20.1260.10">
    <property type="match status" value="1"/>
</dbReference>
<feature type="binding site" evidence="2">
    <location>
        <position position="67"/>
    </location>
    <ligand>
        <name>Mn(2+)</name>
        <dbReference type="ChEBI" id="CHEBI:29035"/>
        <label>1</label>
    </ligand>
</feature>
<feature type="binding site" evidence="2">
    <location>
        <position position="185"/>
    </location>
    <ligand>
        <name>Mn(2+)</name>
        <dbReference type="ChEBI" id="CHEBI:29035"/>
        <label>1</label>
    </ligand>
</feature>
<proteinExistence type="inferred from homology"/>
<dbReference type="Proteomes" id="UP000199695">
    <property type="component" value="Unassembled WGS sequence"/>
</dbReference>
<dbReference type="InterPro" id="IPR007760">
    <property type="entry name" value="Mn_catalase"/>
</dbReference>
<sequence>MFFYTEKLINEIVPDQPDPDAAKALQETLGGHFGEMRTMMQFFFQSANFRGKAKPFRDLIRGVFVEEISHVELVMTTINKLLEGSGTSPADGNAGNAAIPLNEALRGGQIHHYLVGAQGSMPVDAAGNPWNGSWVYSSGNLIADLLDNLVLESTGRLQKCRIYEMSSNKTLRETLAFLIVRDTAHQIAFAKALETLGVNWGKVLPIPDIDISKYPECQKYIDRGWDKVQFNFRMDTTQIAQIFQGMAPSRTGGTLSVVTPPEGYPLPEAAEIPAEFSPGLPQEIQSQFTQTMPTH</sequence>
<comment type="cofactor">
    <cofactor evidence="3">
        <name>Ca(2+)</name>
        <dbReference type="ChEBI" id="CHEBI:29108"/>
    </cofactor>
    <text evidence="3">Binds 1 Ca(2+) ion per subunit.</text>
</comment>
<comment type="similarity">
    <text evidence="1">Belongs to the manganese catalase family.</text>
</comment>
<evidence type="ECO:0000313" key="5">
    <source>
        <dbReference type="Proteomes" id="UP000199695"/>
    </source>
</evidence>
<accession>A0A1H8BU93</accession>
<organism evidence="4 5">
    <name type="scientific">Lihuaxuella thermophila</name>
    <dbReference type="NCBI Taxonomy" id="1173111"/>
    <lineage>
        <taxon>Bacteria</taxon>
        <taxon>Bacillati</taxon>
        <taxon>Bacillota</taxon>
        <taxon>Bacilli</taxon>
        <taxon>Bacillales</taxon>
        <taxon>Thermoactinomycetaceae</taxon>
        <taxon>Lihuaxuella</taxon>
    </lineage>
</organism>
<dbReference type="InterPro" id="IPR009078">
    <property type="entry name" value="Ferritin-like_SF"/>
</dbReference>
<dbReference type="InterPro" id="IPR039377">
    <property type="entry name" value="Mn_catalase_dom"/>
</dbReference>
<feature type="binding site" evidence="2">
    <location>
        <position position="70"/>
    </location>
    <ligand>
        <name>Mn(2+)</name>
        <dbReference type="ChEBI" id="CHEBI:29035"/>
        <label>1</label>
    </ligand>
</feature>
<keyword evidence="3" id="KW-0106">Calcium</keyword>
<feature type="binding site" evidence="3">
    <location>
        <position position="58"/>
    </location>
    <ligand>
        <name>Ca(2+)</name>
        <dbReference type="ChEBI" id="CHEBI:29108"/>
    </ligand>
</feature>
<feature type="binding site" evidence="3">
    <location>
        <position position="231"/>
    </location>
    <ligand>
        <name>Ca(2+)</name>
        <dbReference type="ChEBI" id="CHEBI:29108"/>
    </ligand>
</feature>
<dbReference type="OrthoDB" id="9800585at2"/>
<reference evidence="4 5" key="1">
    <citation type="submission" date="2016-10" db="EMBL/GenBank/DDBJ databases">
        <authorList>
            <person name="de Groot N.N."/>
        </authorList>
    </citation>
    <scope>NUCLEOTIDE SEQUENCE [LARGE SCALE GENOMIC DNA]</scope>
    <source>
        <strain evidence="4 5">DSM 46701</strain>
    </source>
</reference>
<protein>
    <submittedName>
        <fullName evidence="4">Mn-containing catalase</fullName>
    </submittedName>
</protein>
<dbReference type="SUPFAM" id="SSF47240">
    <property type="entry name" value="Ferritin-like"/>
    <property type="match status" value="1"/>
</dbReference>
<comment type="cofactor">
    <cofactor evidence="2">
        <name>Mn(2+)</name>
        <dbReference type="ChEBI" id="CHEBI:29035"/>
    </cofactor>
    <text evidence="2">Binds 2 manganese ions per subunit.</text>
</comment>
<keyword evidence="2" id="KW-0479">Metal-binding</keyword>
<evidence type="ECO:0000256" key="1">
    <source>
        <dbReference type="ARBA" id="ARBA00007644"/>
    </source>
</evidence>
<dbReference type="CDD" id="cd01051">
    <property type="entry name" value="Mn_catalase"/>
    <property type="match status" value="1"/>
</dbReference>
<keyword evidence="5" id="KW-1185">Reference proteome</keyword>
<name>A0A1H8BU93_9BACL</name>
<dbReference type="RefSeq" id="WP_089965400.1">
    <property type="nucleotide sequence ID" value="NZ_FOCQ01000002.1"/>
</dbReference>
<dbReference type="InterPro" id="IPR012347">
    <property type="entry name" value="Ferritin-like"/>
</dbReference>
<feature type="binding site" evidence="2">
    <location>
        <position position="35"/>
    </location>
    <ligand>
        <name>Mn(2+)</name>
        <dbReference type="ChEBI" id="CHEBI:29035"/>
        <label>1</label>
    </ligand>
</feature>
<evidence type="ECO:0000256" key="3">
    <source>
        <dbReference type="PIRSR" id="PIRSR607760-2"/>
    </source>
</evidence>
<dbReference type="STRING" id="1173111.SAMN05444955_102328"/>
<evidence type="ECO:0000256" key="2">
    <source>
        <dbReference type="PIRSR" id="PIRSR607760-1"/>
    </source>
</evidence>
<dbReference type="Pfam" id="PF05067">
    <property type="entry name" value="Mn_catalase"/>
    <property type="match status" value="1"/>
</dbReference>
<dbReference type="EMBL" id="FOCQ01000002">
    <property type="protein sequence ID" value="SEM85578.1"/>
    <property type="molecule type" value="Genomic_DNA"/>
</dbReference>